<accession>A0A6A6YK62</accession>
<sequence length="84" mass="9297">MHFIYAITALSAIFGLCLAMPHRDEPDLNTFSDSGNNWCLRGYYSDNNIGCTDHPSADWTPPYYTQSSADYCACHGIDADALGR</sequence>
<dbReference type="AlphaFoldDB" id="A0A6A6YK62"/>
<evidence type="ECO:0000313" key="4">
    <source>
        <dbReference type="RefSeq" id="XP_033576206.1"/>
    </source>
</evidence>
<protein>
    <submittedName>
        <fullName evidence="2 4">Uncharacterized protein</fullName>
    </submittedName>
</protein>
<organism evidence="2">
    <name type="scientific">Mytilinidion resinicola</name>
    <dbReference type="NCBI Taxonomy" id="574789"/>
    <lineage>
        <taxon>Eukaryota</taxon>
        <taxon>Fungi</taxon>
        <taxon>Dikarya</taxon>
        <taxon>Ascomycota</taxon>
        <taxon>Pezizomycotina</taxon>
        <taxon>Dothideomycetes</taxon>
        <taxon>Pleosporomycetidae</taxon>
        <taxon>Mytilinidiales</taxon>
        <taxon>Mytilinidiaceae</taxon>
        <taxon>Mytilinidion</taxon>
    </lineage>
</organism>
<evidence type="ECO:0000256" key="1">
    <source>
        <dbReference type="SAM" id="SignalP"/>
    </source>
</evidence>
<gene>
    <name evidence="2 4" type="ORF">BDZ99DRAFT_521684</name>
</gene>
<reference evidence="4" key="2">
    <citation type="submission" date="2020-04" db="EMBL/GenBank/DDBJ databases">
        <authorList>
            <consortium name="NCBI Genome Project"/>
        </authorList>
    </citation>
    <scope>NUCLEOTIDE SEQUENCE</scope>
    <source>
        <strain evidence="4">CBS 304.34</strain>
    </source>
</reference>
<name>A0A6A6YK62_9PEZI</name>
<keyword evidence="3" id="KW-1185">Reference proteome</keyword>
<evidence type="ECO:0000313" key="3">
    <source>
        <dbReference type="Proteomes" id="UP000504636"/>
    </source>
</evidence>
<dbReference type="Proteomes" id="UP000504636">
    <property type="component" value="Unplaced"/>
</dbReference>
<dbReference type="RefSeq" id="XP_033576206.1">
    <property type="nucleotide sequence ID" value="XM_033725653.1"/>
</dbReference>
<feature type="chain" id="PRO_5044629161" evidence="1">
    <location>
        <begin position="20"/>
        <end position="84"/>
    </location>
</feature>
<dbReference type="OrthoDB" id="4602230at2759"/>
<reference evidence="2 4" key="1">
    <citation type="journal article" date="2020" name="Stud. Mycol.">
        <title>101 Dothideomycetes genomes: a test case for predicting lifestyles and emergence of pathogens.</title>
        <authorList>
            <person name="Haridas S."/>
            <person name="Albert R."/>
            <person name="Binder M."/>
            <person name="Bloem J."/>
            <person name="Labutti K."/>
            <person name="Salamov A."/>
            <person name="Andreopoulos B."/>
            <person name="Baker S."/>
            <person name="Barry K."/>
            <person name="Bills G."/>
            <person name="Bluhm B."/>
            <person name="Cannon C."/>
            <person name="Castanera R."/>
            <person name="Culley D."/>
            <person name="Daum C."/>
            <person name="Ezra D."/>
            <person name="Gonzalez J."/>
            <person name="Henrissat B."/>
            <person name="Kuo A."/>
            <person name="Liang C."/>
            <person name="Lipzen A."/>
            <person name="Lutzoni F."/>
            <person name="Magnuson J."/>
            <person name="Mondo S."/>
            <person name="Nolan M."/>
            <person name="Ohm R."/>
            <person name="Pangilinan J."/>
            <person name="Park H.-J."/>
            <person name="Ramirez L."/>
            <person name="Alfaro M."/>
            <person name="Sun H."/>
            <person name="Tritt A."/>
            <person name="Yoshinaga Y."/>
            <person name="Zwiers L.-H."/>
            <person name="Turgeon B."/>
            <person name="Goodwin S."/>
            <person name="Spatafora J."/>
            <person name="Crous P."/>
            <person name="Grigoriev I."/>
        </authorList>
    </citation>
    <scope>NUCLEOTIDE SEQUENCE</scope>
    <source>
        <strain evidence="2 4">CBS 304.34</strain>
    </source>
</reference>
<dbReference type="EMBL" id="MU003702">
    <property type="protein sequence ID" value="KAF2809242.1"/>
    <property type="molecule type" value="Genomic_DNA"/>
</dbReference>
<evidence type="ECO:0000313" key="2">
    <source>
        <dbReference type="EMBL" id="KAF2809242.1"/>
    </source>
</evidence>
<feature type="signal peptide" evidence="1">
    <location>
        <begin position="1"/>
        <end position="19"/>
    </location>
</feature>
<proteinExistence type="predicted"/>
<keyword evidence="1" id="KW-0732">Signal</keyword>
<dbReference type="GeneID" id="54466546"/>
<reference evidence="4" key="3">
    <citation type="submission" date="2025-04" db="UniProtKB">
        <authorList>
            <consortium name="RefSeq"/>
        </authorList>
    </citation>
    <scope>IDENTIFICATION</scope>
    <source>
        <strain evidence="4">CBS 304.34</strain>
    </source>
</reference>